<evidence type="ECO:0000256" key="5">
    <source>
        <dbReference type="SAM" id="Coils"/>
    </source>
</evidence>
<evidence type="ECO:0000256" key="1">
    <source>
        <dbReference type="ARBA" id="ARBA00003416"/>
    </source>
</evidence>
<name>A0A346NLZ4_9ALTE</name>
<comment type="similarity">
    <text evidence="2">Belongs to the RmuC family.</text>
</comment>
<dbReference type="PANTHER" id="PTHR30563">
    <property type="entry name" value="DNA RECOMBINATION PROTEIN RMUC"/>
    <property type="match status" value="1"/>
</dbReference>
<dbReference type="PANTHER" id="PTHR30563:SF0">
    <property type="entry name" value="DNA RECOMBINATION PROTEIN RMUC"/>
    <property type="match status" value="1"/>
</dbReference>
<dbReference type="AlphaFoldDB" id="A0A346NLZ4"/>
<evidence type="ECO:0000256" key="4">
    <source>
        <dbReference type="ARBA" id="ARBA00023172"/>
    </source>
</evidence>
<dbReference type="InterPro" id="IPR003798">
    <property type="entry name" value="DNA_recombination_RmuC"/>
</dbReference>
<keyword evidence="8" id="KW-1185">Reference proteome</keyword>
<evidence type="ECO:0000256" key="3">
    <source>
        <dbReference type="ARBA" id="ARBA00023054"/>
    </source>
</evidence>
<dbReference type="Pfam" id="PF02646">
    <property type="entry name" value="RmuC"/>
    <property type="match status" value="1"/>
</dbReference>
<dbReference type="RefSeq" id="WP_117316612.1">
    <property type="nucleotide sequence ID" value="NZ_CP031769.1"/>
</dbReference>
<evidence type="ECO:0000256" key="2">
    <source>
        <dbReference type="ARBA" id="ARBA00009840"/>
    </source>
</evidence>
<accession>A0A346NLZ4</accession>
<dbReference type="GO" id="GO:0006310">
    <property type="term" value="P:DNA recombination"/>
    <property type="evidence" value="ECO:0007669"/>
    <property type="project" value="UniProtKB-KW"/>
</dbReference>
<dbReference type="KEGG" id="salm:D0Y50_09335"/>
<keyword evidence="3 5" id="KW-0175">Coiled coil</keyword>
<dbReference type="OrthoDB" id="9765111at2"/>
<feature type="coiled-coil region" evidence="5">
    <location>
        <begin position="57"/>
        <end position="161"/>
    </location>
</feature>
<feature type="compositionally biased region" description="Polar residues" evidence="6">
    <location>
        <begin position="497"/>
        <end position="511"/>
    </location>
</feature>
<comment type="function">
    <text evidence="1">Involved in DNA recombination.</text>
</comment>
<feature type="region of interest" description="Disordered" evidence="6">
    <location>
        <begin position="480"/>
        <end position="529"/>
    </location>
</feature>
<evidence type="ECO:0000256" key="6">
    <source>
        <dbReference type="SAM" id="MobiDB-lite"/>
    </source>
</evidence>
<sequence length="529" mass="59606">MLEVNMTLAGILVAALFAGMGIGMLIGATVARRKSHQQYQAVAQQLALLQQQAAYTEQQLQHQLDDSRDEANRYQEKLYHTQTQLGELTAKATQLERLEQTHTALQDSYRTLQDEMAALNARFTAQQATFTTSQQASEEKLQLMEAAEQRLQTQFENLANRIFSEKSASFSQLNKSGLDALLTPLKEQIDGFKRQVSEQYSREGQERASLKTEIVSLKALNQRITEEAAALTMALKGDNKKQGNWGEVVLERILKESGLREGHEFETQVSARSREGKLQQPDVVVHLPNDKDVIIDAKMSLSAYERYFNAADEVSRERWLKEHVTSVRTHIRGLGAKDYQELDALRTLDYVLMFIPVEPAFLLAIEADPELVTMALNHNIMLVSPTNLLVALRTINNIWQYEYQNQNAQRIASQAARMYDKFTGFVADMDKIGKSLEATQKHFDGAFNKLSTGKGNLVRQIEQFRKLGVQPNKKLPDALTRQAAADADDDDELDLVSHQSKSTYPDENTQQPPEPDFKKEGEGSIDSPS</sequence>
<evidence type="ECO:0000313" key="8">
    <source>
        <dbReference type="Proteomes" id="UP000262073"/>
    </source>
</evidence>
<organism evidence="7 8">
    <name type="scientific">Salinimonas sediminis</name>
    <dbReference type="NCBI Taxonomy" id="2303538"/>
    <lineage>
        <taxon>Bacteria</taxon>
        <taxon>Pseudomonadati</taxon>
        <taxon>Pseudomonadota</taxon>
        <taxon>Gammaproteobacteria</taxon>
        <taxon>Alteromonadales</taxon>
        <taxon>Alteromonadaceae</taxon>
        <taxon>Alteromonas/Salinimonas group</taxon>
        <taxon>Salinimonas</taxon>
    </lineage>
</organism>
<dbReference type="Proteomes" id="UP000262073">
    <property type="component" value="Chromosome"/>
</dbReference>
<proteinExistence type="inferred from homology"/>
<reference evidence="7 8" key="1">
    <citation type="submission" date="2018-08" db="EMBL/GenBank/DDBJ databases">
        <title>Salinimonas sediminis sp. nov., a piezophilic bacterium isolated from a deep-sea sediment sample from the New Britain Trench.</title>
        <authorList>
            <person name="Cao J."/>
        </authorList>
    </citation>
    <scope>NUCLEOTIDE SEQUENCE [LARGE SCALE GENOMIC DNA]</scope>
    <source>
        <strain evidence="7 8">N102</strain>
    </source>
</reference>
<dbReference type="EMBL" id="CP031769">
    <property type="protein sequence ID" value="AXR06551.1"/>
    <property type="molecule type" value="Genomic_DNA"/>
</dbReference>
<keyword evidence="4" id="KW-0233">DNA recombination</keyword>
<gene>
    <name evidence="7" type="primary">rmuC</name>
    <name evidence="7" type="ORF">D0Y50_09335</name>
</gene>
<protein>
    <submittedName>
        <fullName evidence="7">DNA recombination protein RmuC</fullName>
    </submittedName>
</protein>
<evidence type="ECO:0000313" key="7">
    <source>
        <dbReference type="EMBL" id="AXR06551.1"/>
    </source>
</evidence>